<comment type="catalytic activity">
    <reaction evidence="12 13">
        <text>GMP + ATP = GDP + ADP</text>
        <dbReference type="Rhea" id="RHEA:20780"/>
        <dbReference type="ChEBI" id="CHEBI:30616"/>
        <dbReference type="ChEBI" id="CHEBI:58115"/>
        <dbReference type="ChEBI" id="CHEBI:58189"/>
        <dbReference type="ChEBI" id="CHEBI:456216"/>
        <dbReference type="EC" id="2.7.4.8"/>
    </reaction>
</comment>
<dbReference type="FunFam" id="3.30.63.10:FF:000005">
    <property type="entry name" value="Guanylate kinase"/>
    <property type="match status" value="1"/>
</dbReference>
<dbReference type="GO" id="GO:0004385">
    <property type="term" value="F:GMP kinase activity"/>
    <property type="evidence" value="ECO:0007669"/>
    <property type="project" value="UniProtKB-UniRule"/>
</dbReference>
<dbReference type="HAMAP" id="MF_00328">
    <property type="entry name" value="Guanylate_kinase"/>
    <property type="match status" value="1"/>
</dbReference>
<dbReference type="InterPro" id="IPR008144">
    <property type="entry name" value="Guanylate_kin-like_dom"/>
</dbReference>
<dbReference type="AlphaFoldDB" id="D5H4J5"/>
<keyword evidence="9 13" id="KW-0418">Kinase</keyword>
<dbReference type="EC" id="2.7.4.8" evidence="4 13"/>
<dbReference type="SUPFAM" id="SSF52540">
    <property type="entry name" value="P-loop containing nucleoside triphosphate hydrolases"/>
    <property type="match status" value="1"/>
</dbReference>
<gene>
    <name evidence="13 15" type="primary">gmk</name>
    <name evidence="15" type="ordered locus">SRM_00029</name>
</gene>
<evidence type="ECO:0000256" key="10">
    <source>
        <dbReference type="ARBA" id="ARBA00022840"/>
    </source>
</evidence>
<comment type="function">
    <text evidence="1 13">Essential for recycling GMP and indirectly, cGMP.</text>
</comment>
<evidence type="ECO:0000256" key="5">
    <source>
        <dbReference type="ARBA" id="ARBA00016296"/>
    </source>
</evidence>
<dbReference type="PROSITE" id="PS00856">
    <property type="entry name" value="GUANYLATE_KINASE_1"/>
    <property type="match status" value="1"/>
</dbReference>
<sequence length="212" mass="23758">MGAERFARRYAPPSPLHTLPLNATMPDRNIVVLTAPSGAGKTTIAHRVLEAMPDMQFSVSATTRAARPDETDGVDYHFLSPEEFRARIDAGDLLEYEEVYPDQFYGTLRSEVEDRANDGPVLLDIDVKGALNVKRIFGDDALVLFVAPPSLDELRRRLEGRGTEDRESLQDRLDRVEQEMDRADDCDAVVVNDDLDPAVEETLTRIRQFLGL</sequence>
<evidence type="ECO:0000256" key="13">
    <source>
        <dbReference type="HAMAP-Rule" id="MF_00328"/>
    </source>
</evidence>
<comment type="similarity">
    <text evidence="3 13">Belongs to the guanylate kinase family.</text>
</comment>
<evidence type="ECO:0000256" key="1">
    <source>
        <dbReference type="ARBA" id="ARBA00003531"/>
    </source>
</evidence>
<evidence type="ECO:0000256" key="11">
    <source>
        <dbReference type="ARBA" id="ARBA00030128"/>
    </source>
</evidence>
<accession>D5H4J5</accession>
<evidence type="ECO:0000313" key="15">
    <source>
        <dbReference type="EMBL" id="CBH22950.1"/>
    </source>
</evidence>
<dbReference type="EMBL" id="FP565814">
    <property type="protein sequence ID" value="CBH22950.1"/>
    <property type="molecule type" value="Genomic_DNA"/>
</dbReference>
<dbReference type="Gene3D" id="3.40.50.300">
    <property type="entry name" value="P-loop containing nucleotide triphosphate hydrolases"/>
    <property type="match status" value="1"/>
</dbReference>
<evidence type="ECO:0000256" key="9">
    <source>
        <dbReference type="ARBA" id="ARBA00022777"/>
    </source>
</evidence>
<dbReference type="NCBIfam" id="TIGR03263">
    <property type="entry name" value="guanyl_kin"/>
    <property type="match status" value="1"/>
</dbReference>
<keyword evidence="7 13" id="KW-0808">Transferase</keyword>
<reference evidence="16" key="2">
    <citation type="submission" date="2010-04" db="EMBL/GenBank/DDBJ databases">
        <title>Genome sequence of Salinibacter ruber M8.</title>
        <authorList>
            <consortium name="Genoscope"/>
        </authorList>
    </citation>
    <scope>NUCLEOTIDE SEQUENCE [LARGE SCALE GENOMIC DNA]</scope>
    <source>
        <strain evidence="16">M8</strain>
    </source>
</reference>
<dbReference type="PANTHER" id="PTHR23117">
    <property type="entry name" value="GUANYLATE KINASE-RELATED"/>
    <property type="match status" value="1"/>
</dbReference>
<evidence type="ECO:0000256" key="12">
    <source>
        <dbReference type="ARBA" id="ARBA00048594"/>
    </source>
</evidence>
<dbReference type="CDD" id="cd00071">
    <property type="entry name" value="GMPK"/>
    <property type="match status" value="1"/>
</dbReference>
<dbReference type="PATRIC" id="fig|761659.10.peg.32"/>
<evidence type="ECO:0000256" key="6">
    <source>
        <dbReference type="ARBA" id="ARBA00022490"/>
    </source>
</evidence>
<evidence type="ECO:0000256" key="8">
    <source>
        <dbReference type="ARBA" id="ARBA00022741"/>
    </source>
</evidence>
<dbReference type="InterPro" id="IPR027417">
    <property type="entry name" value="P-loop_NTPase"/>
</dbReference>
<dbReference type="Gene3D" id="3.30.63.10">
    <property type="entry name" value="Guanylate Kinase phosphate binding domain"/>
    <property type="match status" value="1"/>
</dbReference>
<protein>
    <recommendedName>
        <fullName evidence="5 13">Guanylate kinase</fullName>
        <ecNumber evidence="4 13">2.7.4.8</ecNumber>
    </recommendedName>
    <alternativeName>
        <fullName evidence="11 13">GMP kinase</fullName>
    </alternativeName>
</protein>
<dbReference type="KEGG" id="srm:SRM_00029"/>
<dbReference type="GO" id="GO:0005524">
    <property type="term" value="F:ATP binding"/>
    <property type="evidence" value="ECO:0007669"/>
    <property type="project" value="UniProtKB-UniRule"/>
</dbReference>
<keyword evidence="10 13" id="KW-0067">ATP-binding</keyword>
<feature type="domain" description="Guanylate kinase-like" evidence="14">
    <location>
        <begin position="28"/>
        <end position="207"/>
    </location>
</feature>
<evidence type="ECO:0000259" key="14">
    <source>
        <dbReference type="PROSITE" id="PS50052"/>
    </source>
</evidence>
<evidence type="ECO:0000313" key="16">
    <source>
        <dbReference type="Proteomes" id="UP000000933"/>
    </source>
</evidence>
<keyword evidence="8 13" id="KW-0547">Nucleotide-binding</keyword>
<dbReference type="HOGENOM" id="CLU_001715_1_1_10"/>
<dbReference type="InterPro" id="IPR008145">
    <property type="entry name" value="GK/Ca_channel_bsu"/>
</dbReference>
<dbReference type="PROSITE" id="PS50052">
    <property type="entry name" value="GUANYLATE_KINASE_2"/>
    <property type="match status" value="1"/>
</dbReference>
<dbReference type="InterPro" id="IPR020590">
    <property type="entry name" value="Guanylate_kinase_CS"/>
</dbReference>
<dbReference type="InterPro" id="IPR017665">
    <property type="entry name" value="Guanylate_kinase"/>
</dbReference>
<dbReference type="PANTHER" id="PTHR23117:SF13">
    <property type="entry name" value="GUANYLATE KINASE"/>
    <property type="match status" value="1"/>
</dbReference>
<evidence type="ECO:0000256" key="3">
    <source>
        <dbReference type="ARBA" id="ARBA00005790"/>
    </source>
</evidence>
<dbReference type="GO" id="GO:0005829">
    <property type="term" value="C:cytosol"/>
    <property type="evidence" value="ECO:0007669"/>
    <property type="project" value="TreeGrafter"/>
</dbReference>
<organism evidence="15 16">
    <name type="scientific">Salinibacter ruber (strain M8)</name>
    <dbReference type="NCBI Taxonomy" id="761659"/>
    <lineage>
        <taxon>Bacteria</taxon>
        <taxon>Pseudomonadati</taxon>
        <taxon>Rhodothermota</taxon>
        <taxon>Rhodothermia</taxon>
        <taxon>Rhodothermales</taxon>
        <taxon>Salinibacteraceae</taxon>
        <taxon>Salinibacter</taxon>
    </lineage>
</organism>
<comment type="subcellular location">
    <subcellularLocation>
        <location evidence="2 13">Cytoplasm</location>
    </subcellularLocation>
</comment>
<name>D5H4J5_SALRM</name>
<proteinExistence type="inferred from homology"/>
<dbReference type="Proteomes" id="UP000000933">
    <property type="component" value="Chromosome"/>
</dbReference>
<keyword evidence="6 13" id="KW-0963">Cytoplasm</keyword>
<evidence type="ECO:0000256" key="4">
    <source>
        <dbReference type="ARBA" id="ARBA00012961"/>
    </source>
</evidence>
<feature type="binding site" evidence="13">
    <location>
        <begin position="35"/>
        <end position="42"/>
    </location>
    <ligand>
        <name>ATP</name>
        <dbReference type="ChEBI" id="CHEBI:30616"/>
    </ligand>
</feature>
<evidence type="ECO:0000256" key="2">
    <source>
        <dbReference type="ARBA" id="ARBA00004496"/>
    </source>
</evidence>
<reference evidence="15 16" key="1">
    <citation type="journal article" date="2010" name="ISME J.">
        <title>Fine-scale evolution: genomic, phenotypic and ecological differentiation in two coexisting Salinibacter ruber strains.</title>
        <authorList>
            <person name="Pena A."/>
            <person name="Teeling H."/>
            <person name="Huerta-Cepas J."/>
            <person name="Santos F."/>
            <person name="Yarza P."/>
            <person name="Brito-Echeverria J."/>
            <person name="Lucio M."/>
            <person name="Schmitt-Kopplin P."/>
            <person name="Meseguer I."/>
            <person name="Schenowitz C."/>
            <person name="Dossat C."/>
            <person name="Barbe V."/>
            <person name="Dopazo J."/>
            <person name="Rossello-Mora R."/>
            <person name="Schuler M."/>
            <person name="Glockner F.O."/>
            <person name="Amann R."/>
            <person name="Gabaldon T."/>
            <person name="Anton J."/>
        </authorList>
    </citation>
    <scope>NUCLEOTIDE SEQUENCE [LARGE SCALE GENOMIC DNA]</scope>
    <source>
        <strain evidence="15 16">M8</strain>
    </source>
</reference>
<dbReference type="SMART" id="SM00072">
    <property type="entry name" value="GuKc"/>
    <property type="match status" value="1"/>
</dbReference>
<dbReference type="Pfam" id="PF00625">
    <property type="entry name" value="Guanylate_kin"/>
    <property type="match status" value="1"/>
</dbReference>
<evidence type="ECO:0000256" key="7">
    <source>
        <dbReference type="ARBA" id="ARBA00022679"/>
    </source>
</evidence>